<name>A0ACB7ZV85_9AGAM</name>
<accession>A0ACB7ZV85</accession>
<gene>
    <name evidence="1" type="ORF">BJ138DRAFT_1166897</name>
</gene>
<sequence length="158" mass="17193">MLALASPAKVHELEKSRASERYKAPLPISHRLFSSTAHQPTSANPPVRCKMFASRIFALVAFAIVVAAADCGRGLTAFCNTLPVQYPKGYVGEGCATAGRMCTRERPVSLCCQQIDVSTFVWRTEWILDLLGCITSVLDCCICVLVKLAGYGVRCADY</sequence>
<proteinExistence type="predicted"/>
<evidence type="ECO:0000313" key="2">
    <source>
        <dbReference type="Proteomes" id="UP000790377"/>
    </source>
</evidence>
<dbReference type="Proteomes" id="UP000790377">
    <property type="component" value="Unassembled WGS sequence"/>
</dbReference>
<evidence type="ECO:0000313" key="1">
    <source>
        <dbReference type="EMBL" id="KAH7904243.1"/>
    </source>
</evidence>
<reference evidence="1" key="1">
    <citation type="journal article" date="2021" name="New Phytol.">
        <title>Evolutionary innovations through gain and loss of genes in the ectomycorrhizal Boletales.</title>
        <authorList>
            <person name="Wu G."/>
            <person name="Miyauchi S."/>
            <person name="Morin E."/>
            <person name="Kuo A."/>
            <person name="Drula E."/>
            <person name="Varga T."/>
            <person name="Kohler A."/>
            <person name="Feng B."/>
            <person name="Cao Y."/>
            <person name="Lipzen A."/>
            <person name="Daum C."/>
            <person name="Hundley H."/>
            <person name="Pangilinan J."/>
            <person name="Johnson J."/>
            <person name="Barry K."/>
            <person name="LaButti K."/>
            <person name="Ng V."/>
            <person name="Ahrendt S."/>
            <person name="Min B."/>
            <person name="Choi I.G."/>
            <person name="Park H."/>
            <person name="Plett J.M."/>
            <person name="Magnuson J."/>
            <person name="Spatafora J.W."/>
            <person name="Nagy L.G."/>
            <person name="Henrissat B."/>
            <person name="Grigoriev I.V."/>
            <person name="Yang Z.L."/>
            <person name="Xu J."/>
            <person name="Martin F.M."/>
        </authorList>
    </citation>
    <scope>NUCLEOTIDE SEQUENCE</scope>
    <source>
        <strain evidence="1">ATCC 28755</strain>
    </source>
</reference>
<keyword evidence="2" id="KW-1185">Reference proteome</keyword>
<organism evidence="1 2">
    <name type="scientific">Hygrophoropsis aurantiaca</name>
    <dbReference type="NCBI Taxonomy" id="72124"/>
    <lineage>
        <taxon>Eukaryota</taxon>
        <taxon>Fungi</taxon>
        <taxon>Dikarya</taxon>
        <taxon>Basidiomycota</taxon>
        <taxon>Agaricomycotina</taxon>
        <taxon>Agaricomycetes</taxon>
        <taxon>Agaricomycetidae</taxon>
        <taxon>Boletales</taxon>
        <taxon>Coniophorineae</taxon>
        <taxon>Hygrophoropsidaceae</taxon>
        <taxon>Hygrophoropsis</taxon>
    </lineage>
</organism>
<dbReference type="EMBL" id="MU268549">
    <property type="protein sequence ID" value="KAH7904243.1"/>
    <property type="molecule type" value="Genomic_DNA"/>
</dbReference>
<comment type="caution">
    <text evidence="1">The sequence shown here is derived from an EMBL/GenBank/DDBJ whole genome shotgun (WGS) entry which is preliminary data.</text>
</comment>
<protein>
    <submittedName>
        <fullName evidence="1">Uncharacterized protein</fullName>
    </submittedName>
</protein>